<dbReference type="SUPFAM" id="SSF53474">
    <property type="entry name" value="alpha/beta-Hydrolases"/>
    <property type="match status" value="1"/>
</dbReference>
<dbReference type="EMBL" id="JABSTR010000004">
    <property type="protein sequence ID" value="KAH9368394.1"/>
    <property type="molecule type" value="Genomic_DNA"/>
</dbReference>
<accession>A0A9J6FYW6</accession>
<dbReference type="InterPro" id="IPR050654">
    <property type="entry name" value="AChE-related_enzymes"/>
</dbReference>
<dbReference type="AlphaFoldDB" id="A0A9J6FYW6"/>
<dbReference type="Gene3D" id="3.40.50.1820">
    <property type="entry name" value="alpha/beta hydrolase"/>
    <property type="match status" value="1"/>
</dbReference>
<gene>
    <name evidence="7" type="ORF">HPB48_012676</name>
</gene>
<dbReference type="PANTHER" id="PTHR43918:SF4">
    <property type="entry name" value="CARBOXYLIC ESTER HYDROLASE"/>
    <property type="match status" value="1"/>
</dbReference>
<evidence type="ECO:0000256" key="4">
    <source>
        <dbReference type="ARBA" id="ARBA00023180"/>
    </source>
</evidence>
<reference evidence="7 8" key="1">
    <citation type="journal article" date="2020" name="Cell">
        <title>Large-Scale Comparative Analyses of Tick Genomes Elucidate Their Genetic Diversity and Vector Capacities.</title>
        <authorList>
            <consortium name="Tick Genome and Microbiome Consortium (TIGMIC)"/>
            <person name="Jia N."/>
            <person name="Wang J."/>
            <person name="Shi W."/>
            <person name="Du L."/>
            <person name="Sun Y."/>
            <person name="Zhan W."/>
            <person name="Jiang J.F."/>
            <person name="Wang Q."/>
            <person name="Zhang B."/>
            <person name="Ji P."/>
            <person name="Bell-Sakyi L."/>
            <person name="Cui X.M."/>
            <person name="Yuan T.T."/>
            <person name="Jiang B.G."/>
            <person name="Yang W.F."/>
            <person name="Lam T.T."/>
            <person name="Chang Q.C."/>
            <person name="Ding S.J."/>
            <person name="Wang X.J."/>
            <person name="Zhu J.G."/>
            <person name="Ruan X.D."/>
            <person name="Zhao L."/>
            <person name="Wei J.T."/>
            <person name="Ye R.Z."/>
            <person name="Que T.C."/>
            <person name="Du C.H."/>
            <person name="Zhou Y.H."/>
            <person name="Cheng J.X."/>
            <person name="Dai P.F."/>
            <person name="Guo W.B."/>
            <person name="Han X.H."/>
            <person name="Huang E.J."/>
            <person name="Li L.F."/>
            <person name="Wei W."/>
            <person name="Gao Y.C."/>
            <person name="Liu J.Z."/>
            <person name="Shao H.Z."/>
            <person name="Wang X."/>
            <person name="Wang C.C."/>
            <person name="Yang T.C."/>
            <person name="Huo Q.B."/>
            <person name="Li W."/>
            <person name="Chen H.Y."/>
            <person name="Chen S.E."/>
            <person name="Zhou L.G."/>
            <person name="Ni X.B."/>
            <person name="Tian J.H."/>
            <person name="Sheng Y."/>
            <person name="Liu T."/>
            <person name="Pan Y.S."/>
            <person name="Xia L.Y."/>
            <person name="Li J."/>
            <person name="Zhao F."/>
            <person name="Cao W.C."/>
        </authorList>
    </citation>
    <scope>NUCLEOTIDE SEQUENCE [LARGE SCALE GENOMIC DNA]</scope>
    <source>
        <strain evidence="7">HaeL-2018</strain>
    </source>
</reference>
<evidence type="ECO:0000313" key="7">
    <source>
        <dbReference type="EMBL" id="KAH9368394.1"/>
    </source>
</evidence>
<keyword evidence="8" id="KW-1185">Reference proteome</keyword>
<dbReference type="Pfam" id="PF00135">
    <property type="entry name" value="COesterase"/>
    <property type="match status" value="1"/>
</dbReference>
<dbReference type="InterPro" id="IPR019819">
    <property type="entry name" value="Carboxylesterase_B_CS"/>
</dbReference>
<dbReference type="GO" id="GO:0006581">
    <property type="term" value="P:acetylcholine catabolic process"/>
    <property type="evidence" value="ECO:0007669"/>
    <property type="project" value="TreeGrafter"/>
</dbReference>
<name>A0A9J6FYW6_HAELO</name>
<dbReference type="PROSITE" id="PS00122">
    <property type="entry name" value="CARBOXYLESTERASE_B_1"/>
    <property type="match status" value="1"/>
</dbReference>
<dbReference type="GO" id="GO:0005886">
    <property type="term" value="C:plasma membrane"/>
    <property type="evidence" value="ECO:0007669"/>
    <property type="project" value="TreeGrafter"/>
</dbReference>
<keyword evidence="3 5" id="KW-0378">Hydrolase</keyword>
<keyword evidence="2" id="KW-0719">Serine esterase</keyword>
<evidence type="ECO:0000256" key="3">
    <source>
        <dbReference type="ARBA" id="ARBA00022801"/>
    </source>
</evidence>
<dbReference type="PANTHER" id="PTHR43918">
    <property type="entry name" value="ACETYLCHOLINESTERASE"/>
    <property type="match status" value="1"/>
</dbReference>
<proteinExistence type="inferred from homology"/>
<sequence length="538" mass="59502">MKSMFSYGVSSGKYYVGGHCSLQLTILVCLLPRFFASEAPVVKIDSGRVAGERIRVGGTELDAYLGIPYAEPPTGDLRFRKPKPVTPWTGIYNASKKPKPCRQPSVPLVGSLSLNYSDSSEDCLYLNVWTPKPVCPSSGDCERKLPVVVFIHGGGFQWGDSALFFHDPANFVALEGVVFVTFNHRVGLYGFLSLGTPDLPSNAGLWDQNLVLKWVRNNVAAFGGDPDDVTVDGHSSGAISAAIHAGSPHSKGLFKRLILQSGAPLSLVVGQYFRGGKGRLINIAGTLGCYDPKMTLDEQLLDAIGCLRRLTPAEMVHKLEKLDFQQQIFSPVDNDELIPFSVSSPEPWHKLDVKEVLVGTTENEAAVFFHVALMMFPEYTELLTTQYRTLATVVISQTFGASLMNARGIVNAYFGDGEKELEYEEIRDTLSRMLSDAMFNCPAKLFADMISRNGVKTYRYLFAYKPSHSFFPQWMGVAHQEDIMYTLGSLPFLMDKSRYTEPFGSFGKRLLATLDYTPEEEGFMKEVVSAWASFVRTG</sequence>
<dbReference type="Proteomes" id="UP000821853">
    <property type="component" value="Chromosome 2"/>
</dbReference>
<comment type="caution">
    <text evidence="7">The sequence shown here is derived from an EMBL/GenBank/DDBJ whole genome shotgun (WGS) entry which is preliminary data.</text>
</comment>
<dbReference type="GO" id="GO:0019695">
    <property type="term" value="P:choline metabolic process"/>
    <property type="evidence" value="ECO:0007669"/>
    <property type="project" value="TreeGrafter"/>
</dbReference>
<dbReference type="InterPro" id="IPR029058">
    <property type="entry name" value="AB_hydrolase_fold"/>
</dbReference>
<dbReference type="InterPro" id="IPR002018">
    <property type="entry name" value="CarbesteraseB"/>
</dbReference>
<dbReference type="GO" id="GO:0005615">
    <property type="term" value="C:extracellular space"/>
    <property type="evidence" value="ECO:0007669"/>
    <property type="project" value="TreeGrafter"/>
</dbReference>
<keyword evidence="4" id="KW-0325">Glycoprotein</keyword>
<evidence type="ECO:0000259" key="6">
    <source>
        <dbReference type="Pfam" id="PF00135"/>
    </source>
</evidence>
<evidence type="ECO:0000256" key="1">
    <source>
        <dbReference type="ARBA" id="ARBA00005964"/>
    </source>
</evidence>
<protein>
    <recommendedName>
        <fullName evidence="5">Carboxylic ester hydrolase</fullName>
        <ecNumber evidence="5">3.1.1.-</ecNumber>
    </recommendedName>
</protein>
<dbReference type="GO" id="GO:0003990">
    <property type="term" value="F:acetylcholinesterase activity"/>
    <property type="evidence" value="ECO:0007669"/>
    <property type="project" value="TreeGrafter"/>
</dbReference>
<dbReference type="OMA" id="KPKPCRQ"/>
<comment type="similarity">
    <text evidence="1 5">Belongs to the type-B carboxylesterase/lipase family.</text>
</comment>
<dbReference type="OrthoDB" id="408631at2759"/>
<evidence type="ECO:0000313" key="8">
    <source>
        <dbReference type="Proteomes" id="UP000821853"/>
    </source>
</evidence>
<dbReference type="EC" id="3.1.1.-" evidence="5"/>
<evidence type="ECO:0000256" key="5">
    <source>
        <dbReference type="RuleBase" id="RU361235"/>
    </source>
</evidence>
<dbReference type="PROSITE" id="PS00941">
    <property type="entry name" value="CARBOXYLESTERASE_B_2"/>
    <property type="match status" value="1"/>
</dbReference>
<dbReference type="InterPro" id="IPR019826">
    <property type="entry name" value="Carboxylesterase_B_AS"/>
</dbReference>
<organism evidence="7 8">
    <name type="scientific">Haemaphysalis longicornis</name>
    <name type="common">Bush tick</name>
    <dbReference type="NCBI Taxonomy" id="44386"/>
    <lineage>
        <taxon>Eukaryota</taxon>
        <taxon>Metazoa</taxon>
        <taxon>Ecdysozoa</taxon>
        <taxon>Arthropoda</taxon>
        <taxon>Chelicerata</taxon>
        <taxon>Arachnida</taxon>
        <taxon>Acari</taxon>
        <taxon>Parasitiformes</taxon>
        <taxon>Ixodida</taxon>
        <taxon>Ixodoidea</taxon>
        <taxon>Ixodidae</taxon>
        <taxon>Haemaphysalinae</taxon>
        <taxon>Haemaphysalis</taxon>
    </lineage>
</organism>
<evidence type="ECO:0000256" key="2">
    <source>
        <dbReference type="ARBA" id="ARBA00022487"/>
    </source>
</evidence>
<dbReference type="VEuPathDB" id="VectorBase:HLOH_059826"/>
<feature type="domain" description="Carboxylesterase type B" evidence="6">
    <location>
        <begin position="39"/>
        <end position="538"/>
    </location>
</feature>